<dbReference type="OrthoDB" id="2410195at2759"/>
<dbReference type="InterPro" id="IPR036390">
    <property type="entry name" value="WH_DNA-bd_sf"/>
</dbReference>
<evidence type="ECO:0000256" key="1">
    <source>
        <dbReference type="ARBA" id="ARBA00022603"/>
    </source>
</evidence>
<feature type="domain" description="O-methyltransferase dimerisation" evidence="6">
    <location>
        <begin position="31"/>
        <end position="120"/>
    </location>
</feature>
<dbReference type="SUPFAM" id="SSF46785">
    <property type="entry name" value="Winged helix' DNA-binding domain"/>
    <property type="match status" value="1"/>
</dbReference>
<dbReference type="InterPro" id="IPR012967">
    <property type="entry name" value="COMT_dimerisation"/>
</dbReference>
<dbReference type="GO" id="GO:0008171">
    <property type="term" value="F:O-methyltransferase activity"/>
    <property type="evidence" value="ECO:0007669"/>
    <property type="project" value="InterPro"/>
</dbReference>
<keyword evidence="8" id="KW-1185">Reference proteome</keyword>
<organism evidence="7 8">
    <name type="scientific">Rhamnella rubrinervis</name>
    <dbReference type="NCBI Taxonomy" id="2594499"/>
    <lineage>
        <taxon>Eukaryota</taxon>
        <taxon>Viridiplantae</taxon>
        <taxon>Streptophyta</taxon>
        <taxon>Embryophyta</taxon>
        <taxon>Tracheophyta</taxon>
        <taxon>Spermatophyta</taxon>
        <taxon>Magnoliopsida</taxon>
        <taxon>eudicotyledons</taxon>
        <taxon>Gunneridae</taxon>
        <taxon>Pentapetalae</taxon>
        <taxon>rosids</taxon>
        <taxon>fabids</taxon>
        <taxon>Rosales</taxon>
        <taxon>Rhamnaceae</taxon>
        <taxon>rhamnoid group</taxon>
        <taxon>Rhamneae</taxon>
        <taxon>Rhamnella</taxon>
    </lineage>
</organism>
<dbReference type="Pfam" id="PF08100">
    <property type="entry name" value="Dimerisation"/>
    <property type="match status" value="1"/>
</dbReference>
<evidence type="ECO:0000259" key="5">
    <source>
        <dbReference type="Pfam" id="PF00891"/>
    </source>
</evidence>
<dbReference type="EMBL" id="VOIH02000006">
    <property type="protein sequence ID" value="KAF3444044.1"/>
    <property type="molecule type" value="Genomic_DNA"/>
</dbReference>
<evidence type="ECO:0000256" key="4">
    <source>
        <dbReference type="PIRSR" id="PIRSR005739-1"/>
    </source>
</evidence>
<dbReference type="GO" id="GO:0009717">
    <property type="term" value="P:isoflavonoid biosynthetic process"/>
    <property type="evidence" value="ECO:0007669"/>
    <property type="project" value="UniProtKB-ARBA"/>
</dbReference>
<dbReference type="Gene3D" id="3.40.50.150">
    <property type="entry name" value="Vaccinia Virus protein VP39"/>
    <property type="match status" value="1"/>
</dbReference>
<dbReference type="Pfam" id="PF00891">
    <property type="entry name" value="Methyltransf_2"/>
    <property type="match status" value="1"/>
</dbReference>
<evidence type="ECO:0000313" key="7">
    <source>
        <dbReference type="EMBL" id="KAF3444044.1"/>
    </source>
</evidence>
<dbReference type="SUPFAM" id="SSF53335">
    <property type="entry name" value="S-adenosyl-L-methionine-dependent methyltransferases"/>
    <property type="match status" value="1"/>
</dbReference>
<reference evidence="7" key="1">
    <citation type="submission" date="2020-03" db="EMBL/GenBank/DDBJ databases">
        <title>A high-quality chromosome-level genome assembly of a woody plant with both climbing and erect habits, Rhamnella rubrinervis.</title>
        <authorList>
            <person name="Lu Z."/>
            <person name="Yang Y."/>
            <person name="Zhu X."/>
            <person name="Sun Y."/>
        </authorList>
    </citation>
    <scope>NUCLEOTIDE SEQUENCE</scope>
    <source>
        <strain evidence="7">BYM</strain>
        <tissue evidence="7">Leaf</tissue>
    </source>
</reference>
<feature type="domain" description="O-methyltransferase C-terminal" evidence="5">
    <location>
        <begin position="141"/>
        <end position="351"/>
    </location>
</feature>
<dbReference type="InterPro" id="IPR016461">
    <property type="entry name" value="COMT-like"/>
</dbReference>
<proteinExistence type="predicted"/>
<dbReference type="FunFam" id="1.10.10.10:FF:000213">
    <property type="entry name" value="Coniferyl alcohol 9-O-methyltransferase"/>
    <property type="match status" value="1"/>
</dbReference>
<accession>A0A8K0H1P3</accession>
<dbReference type="InterPro" id="IPR029063">
    <property type="entry name" value="SAM-dependent_MTases_sf"/>
</dbReference>
<keyword evidence="2" id="KW-0808">Transferase</keyword>
<dbReference type="GO" id="GO:0008757">
    <property type="term" value="F:S-adenosylmethionine-dependent methyltransferase activity"/>
    <property type="evidence" value="ECO:0007669"/>
    <property type="project" value="UniProtKB-ARBA"/>
</dbReference>
<dbReference type="PANTHER" id="PTHR11746">
    <property type="entry name" value="O-METHYLTRANSFERASE"/>
    <property type="match status" value="1"/>
</dbReference>
<dbReference type="GO" id="GO:0046983">
    <property type="term" value="F:protein dimerization activity"/>
    <property type="evidence" value="ECO:0007669"/>
    <property type="project" value="InterPro"/>
</dbReference>
<dbReference type="GO" id="GO:0032259">
    <property type="term" value="P:methylation"/>
    <property type="evidence" value="ECO:0007669"/>
    <property type="project" value="UniProtKB-KW"/>
</dbReference>
<name>A0A8K0H1P3_9ROSA</name>
<sequence length="369" mass="41333">MEGLRSFTLIEKALVKEENGTELLRAQAHIWNHILKFINAMSLKCATQLGIPDIIHSHGKPLALSQLISSLPIHHSKTPFVYRLMRILVHNGFFEVQKLDEDDGEECNALTDASRLLVKDNPLSVTPFLLALLDPTLTQPWHHLSTWFQNDDRTPIETANGMALWEYAGHNPRFNNLFNDAMASDARLVTSAVMEKCKGVFERLESLVDVGGGTGTLAKAIATEFPHMECTIFDLPHVVGDLEGSENMKYVGGDMFEAVPSADAVLLKCILHDWNDEECVKILGRCKEAITSKGSKKGKVIIIDMMVENHKGDEESIATQLCFEMLMMTLVTGRERSEKDWATIFSNAGFRYYTKNPILGLRSLIEVYP</sequence>
<dbReference type="InterPro" id="IPR036388">
    <property type="entry name" value="WH-like_DNA-bd_sf"/>
</dbReference>
<gene>
    <name evidence="7" type="ORF">FNV43_RR13734</name>
</gene>
<dbReference type="AlphaFoldDB" id="A0A8K0H1P3"/>
<evidence type="ECO:0000259" key="6">
    <source>
        <dbReference type="Pfam" id="PF08100"/>
    </source>
</evidence>
<keyword evidence="1" id="KW-0489">Methyltransferase</keyword>
<dbReference type="Proteomes" id="UP000796880">
    <property type="component" value="Unassembled WGS sequence"/>
</dbReference>
<evidence type="ECO:0000313" key="8">
    <source>
        <dbReference type="Proteomes" id="UP000796880"/>
    </source>
</evidence>
<evidence type="ECO:0000256" key="3">
    <source>
        <dbReference type="ARBA" id="ARBA00022691"/>
    </source>
</evidence>
<dbReference type="Gene3D" id="1.10.10.10">
    <property type="entry name" value="Winged helix-like DNA-binding domain superfamily/Winged helix DNA-binding domain"/>
    <property type="match status" value="1"/>
</dbReference>
<dbReference type="InterPro" id="IPR001077">
    <property type="entry name" value="COMT_C"/>
</dbReference>
<dbReference type="PIRSF" id="PIRSF005739">
    <property type="entry name" value="O-mtase"/>
    <property type="match status" value="1"/>
</dbReference>
<protein>
    <submittedName>
        <fullName evidence="7">Uncharacterized protein</fullName>
    </submittedName>
</protein>
<dbReference type="FunFam" id="3.40.50.150:FF:000057">
    <property type="entry name" value="O-methyltransferase ZRP4"/>
    <property type="match status" value="1"/>
</dbReference>
<evidence type="ECO:0000256" key="2">
    <source>
        <dbReference type="ARBA" id="ARBA00022679"/>
    </source>
</evidence>
<dbReference type="PROSITE" id="PS51683">
    <property type="entry name" value="SAM_OMT_II"/>
    <property type="match status" value="1"/>
</dbReference>
<keyword evidence="3" id="KW-0949">S-adenosyl-L-methionine</keyword>
<comment type="caution">
    <text evidence="7">The sequence shown here is derived from an EMBL/GenBank/DDBJ whole genome shotgun (WGS) entry which is preliminary data.</text>
</comment>
<feature type="active site" description="Proton acceptor" evidence="4">
    <location>
        <position position="272"/>
    </location>
</feature>